<accession>A0A562QDZ3</accession>
<name>A0A562QDZ3_9PSED</name>
<evidence type="ECO:0000256" key="1">
    <source>
        <dbReference type="SAM" id="SignalP"/>
    </source>
</evidence>
<feature type="domain" description="DUF4136" evidence="2">
    <location>
        <begin position="23"/>
        <end position="187"/>
    </location>
</feature>
<reference evidence="3 4" key="1">
    <citation type="journal article" date="2015" name="Stand. Genomic Sci.">
        <title>Genomic Encyclopedia of Bacterial and Archaeal Type Strains, Phase III: the genomes of soil and plant-associated and newly described type strains.</title>
        <authorList>
            <person name="Whitman W.B."/>
            <person name="Woyke T."/>
            <person name="Klenk H.P."/>
            <person name="Zhou Y."/>
            <person name="Lilburn T.G."/>
            <person name="Beck B.J."/>
            <person name="De Vos P."/>
            <person name="Vandamme P."/>
            <person name="Eisen J.A."/>
            <person name="Garrity G."/>
            <person name="Hugenholtz P."/>
            <person name="Kyrpides N.C."/>
        </authorList>
    </citation>
    <scope>NUCLEOTIDE SEQUENCE [LARGE SCALE GENOMIC DNA]</scope>
    <source>
        <strain evidence="3 4">CGMCC 1.6858</strain>
    </source>
</reference>
<organism evidence="3 4">
    <name type="scientific">Pseudomonas duriflava</name>
    <dbReference type="NCBI Taxonomy" id="459528"/>
    <lineage>
        <taxon>Bacteria</taxon>
        <taxon>Pseudomonadati</taxon>
        <taxon>Pseudomonadota</taxon>
        <taxon>Gammaproteobacteria</taxon>
        <taxon>Pseudomonadales</taxon>
        <taxon>Pseudomonadaceae</taxon>
        <taxon>Pseudomonas</taxon>
    </lineage>
</organism>
<dbReference type="Pfam" id="PF13590">
    <property type="entry name" value="DUF4136"/>
    <property type="match status" value="1"/>
</dbReference>
<sequence>MIRRLLLLTALLSTLTACQVNTVNRDYDPTRDFGAYRSWTWAQPALEYKPDDPRLKSDLTEQRIRDAISSQLDQHGLRPAQPGTRADLQVRSYLIVDQRQGQMMRTDPYWGGGPWGYWGPWGGGYTQTQTYTYSVTTLQIDLLDGRDGKLVWRGSAEADSGLNADIPSQRAAALSATIRKILAQYPPR</sequence>
<feature type="signal peptide" evidence="1">
    <location>
        <begin position="1"/>
        <end position="19"/>
    </location>
</feature>
<keyword evidence="1" id="KW-0732">Signal</keyword>
<evidence type="ECO:0000313" key="4">
    <source>
        <dbReference type="Proteomes" id="UP000316905"/>
    </source>
</evidence>
<dbReference type="InterPro" id="IPR025411">
    <property type="entry name" value="DUF4136"/>
</dbReference>
<gene>
    <name evidence="3" type="ORF">IQ22_02257</name>
</gene>
<evidence type="ECO:0000313" key="3">
    <source>
        <dbReference type="EMBL" id="TWI54390.1"/>
    </source>
</evidence>
<dbReference type="RefSeq" id="WP_145141684.1">
    <property type="nucleotide sequence ID" value="NZ_VLKY01000006.1"/>
</dbReference>
<comment type="caution">
    <text evidence="3">The sequence shown here is derived from an EMBL/GenBank/DDBJ whole genome shotgun (WGS) entry which is preliminary data.</text>
</comment>
<dbReference type="PROSITE" id="PS51257">
    <property type="entry name" value="PROKAR_LIPOPROTEIN"/>
    <property type="match status" value="1"/>
</dbReference>
<keyword evidence="4" id="KW-1185">Reference proteome</keyword>
<evidence type="ECO:0000259" key="2">
    <source>
        <dbReference type="Pfam" id="PF13590"/>
    </source>
</evidence>
<protein>
    <submittedName>
        <fullName evidence="3">Uncharacterized protein DUF4136</fullName>
    </submittedName>
</protein>
<dbReference type="AlphaFoldDB" id="A0A562QDZ3"/>
<proteinExistence type="predicted"/>
<dbReference type="OrthoDB" id="7019059at2"/>
<dbReference type="EMBL" id="VLKY01000006">
    <property type="protein sequence ID" value="TWI54390.1"/>
    <property type="molecule type" value="Genomic_DNA"/>
</dbReference>
<dbReference type="Proteomes" id="UP000316905">
    <property type="component" value="Unassembled WGS sequence"/>
</dbReference>
<feature type="chain" id="PRO_5021873742" evidence="1">
    <location>
        <begin position="20"/>
        <end position="188"/>
    </location>
</feature>
<dbReference type="Gene3D" id="3.30.160.670">
    <property type="match status" value="1"/>
</dbReference>